<evidence type="ECO:0000313" key="3">
    <source>
        <dbReference type="Proteomes" id="UP001415857"/>
    </source>
</evidence>
<dbReference type="EMBL" id="JBBPBK010000006">
    <property type="protein sequence ID" value="KAK9282856.1"/>
    <property type="molecule type" value="Genomic_DNA"/>
</dbReference>
<protein>
    <submittedName>
        <fullName evidence="2">Uncharacterized protein</fullName>
    </submittedName>
</protein>
<accession>A0AAP0RW44</accession>
<proteinExistence type="predicted"/>
<keyword evidence="3" id="KW-1185">Reference proteome</keyword>
<dbReference type="Proteomes" id="UP001415857">
    <property type="component" value="Unassembled WGS sequence"/>
</dbReference>
<feature type="transmembrane region" description="Helical" evidence="1">
    <location>
        <begin position="15"/>
        <end position="34"/>
    </location>
</feature>
<dbReference type="PANTHER" id="PTHR33116">
    <property type="entry name" value="REVERSE TRANSCRIPTASE ZINC-BINDING DOMAIN-CONTAINING PROTEIN-RELATED-RELATED"/>
    <property type="match status" value="1"/>
</dbReference>
<keyword evidence="1" id="KW-1133">Transmembrane helix</keyword>
<reference evidence="2 3" key="1">
    <citation type="journal article" date="2024" name="Plant J.">
        <title>Genome sequences and population genomics reveal climatic adaptation and genomic divergence between two closely related sweetgum species.</title>
        <authorList>
            <person name="Xu W.Q."/>
            <person name="Ren C.Q."/>
            <person name="Zhang X.Y."/>
            <person name="Comes H.P."/>
            <person name="Liu X.H."/>
            <person name="Li Y.G."/>
            <person name="Kettle C.J."/>
            <person name="Jalonen R."/>
            <person name="Gaisberger H."/>
            <person name="Ma Y.Z."/>
            <person name="Qiu Y.X."/>
        </authorList>
    </citation>
    <scope>NUCLEOTIDE SEQUENCE [LARGE SCALE GENOMIC DNA]</scope>
    <source>
        <strain evidence="2">Hangzhou</strain>
    </source>
</reference>
<dbReference type="PANTHER" id="PTHR33116:SF78">
    <property type="entry name" value="OS12G0587133 PROTEIN"/>
    <property type="match status" value="1"/>
</dbReference>
<evidence type="ECO:0000256" key="1">
    <source>
        <dbReference type="SAM" id="Phobius"/>
    </source>
</evidence>
<sequence length="194" mass="22119">MGKRKGKESVKKSPAAFIVGVLGSFPMLIFRAFLWTGSEMKSTGSKLKWSSVCMPKNEGGLGIRRIADINIAAAMKHIWQLFQQAGSLWVAWAHLYLIKDKCFWSLPIPSDCSWTWRQLLKIRDKTRPFIKHIIGNGESTFLWHDHWHPLGPLFPRFGSRVLIDAAIPSNAKFEQLITMEERKGARGRDGEQLE</sequence>
<comment type="caution">
    <text evidence="2">The sequence shown here is derived from an EMBL/GenBank/DDBJ whole genome shotgun (WGS) entry which is preliminary data.</text>
</comment>
<keyword evidence="1" id="KW-0472">Membrane</keyword>
<gene>
    <name evidence="2" type="ORF">L1049_011080</name>
</gene>
<organism evidence="2 3">
    <name type="scientific">Liquidambar formosana</name>
    <name type="common">Formosan gum</name>
    <dbReference type="NCBI Taxonomy" id="63359"/>
    <lineage>
        <taxon>Eukaryota</taxon>
        <taxon>Viridiplantae</taxon>
        <taxon>Streptophyta</taxon>
        <taxon>Embryophyta</taxon>
        <taxon>Tracheophyta</taxon>
        <taxon>Spermatophyta</taxon>
        <taxon>Magnoliopsida</taxon>
        <taxon>eudicotyledons</taxon>
        <taxon>Gunneridae</taxon>
        <taxon>Pentapetalae</taxon>
        <taxon>Saxifragales</taxon>
        <taxon>Altingiaceae</taxon>
        <taxon>Liquidambar</taxon>
    </lineage>
</organism>
<keyword evidence="1" id="KW-0812">Transmembrane</keyword>
<dbReference type="AlphaFoldDB" id="A0AAP0RW44"/>
<name>A0AAP0RW44_LIQFO</name>
<evidence type="ECO:0000313" key="2">
    <source>
        <dbReference type="EMBL" id="KAK9282856.1"/>
    </source>
</evidence>